<feature type="transmembrane region" description="Helical" evidence="1">
    <location>
        <begin position="158"/>
        <end position="179"/>
    </location>
</feature>
<proteinExistence type="predicted"/>
<evidence type="ECO:0000313" key="4">
    <source>
        <dbReference type="Proteomes" id="UP000606172"/>
    </source>
</evidence>
<feature type="signal peptide" evidence="2">
    <location>
        <begin position="1"/>
        <end position="24"/>
    </location>
</feature>
<feature type="chain" id="PRO_5036719307" evidence="2">
    <location>
        <begin position="25"/>
        <end position="191"/>
    </location>
</feature>
<keyword evidence="1" id="KW-1133">Transmembrane helix</keyword>
<organism evidence="3 4">
    <name type="scientific">Sinosporangium siamense</name>
    <dbReference type="NCBI Taxonomy" id="1367973"/>
    <lineage>
        <taxon>Bacteria</taxon>
        <taxon>Bacillati</taxon>
        <taxon>Actinomycetota</taxon>
        <taxon>Actinomycetes</taxon>
        <taxon>Streptosporangiales</taxon>
        <taxon>Streptosporangiaceae</taxon>
        <taxon>Sinosporangium</taxon>
    </lineage>
</organism>
<sequence>MPAGLILLGAAPLAAGTVSLSVSAAPPSPAVLLHALAAAPYTLLGGLQFAPGLRARRPGLHRAAGRLLVVCGLVVALTGLWLAVANAWHDGPLPTGFRIAAGTLMAGSIVLGYAAIRRRDIARHRAWMARGYALGLGAGTQLVLLAFASVISGPPGPLSTTLLMGLAWAGNLAVAEWGVRRRPQRLRRSVS</sequence>
<dbReference type="InterPro" id="IPR018750">
    <property type="entry name" value="DUF2306_membrane"/>
</dbReference>
<reference evidence="3" key="1">
    <citation type="submission" date="2021-01" db="EMBL/GenBank/DDBJ databases">
        <title>Whole genome shotgun sequence of Sinosporangium siamense NBRC 109515.</title>
        <authorList>
            <person name="Komaki H."/>
            <person name="Tamura T."/>
        </authorList>
    </citation>
    <scope>NUCLEOTIDE SEQUENCE</scope>
    <source>
        <strain evidence="3">NBRC 109515</strain>
    </source>
</reference>
<protein>
    <submittedName>
        <fullName evidence="3">Membrane protein</fullName>
    </submittedName>
</protein>
<evidence type="ECO:0000313" key="3">
    <source>
        <dbReference type="EMBL" id="GII91586.1"/>
    </source>
</evidence>
<feature type="transmembrane region" description="Helical" evidence="1">
    <location>
        <begin position="31"/>
        <end position="51"/>
    </location>
</feature>
<name>A0A919RGM0_9ACTN</name>
<dbReference type="EMBL" id="BOOW01000010">
    <property type="protein sequence ID" value="GII91586.1"/>
    <property type="molecule type" value="Genomic_DNA"/>
</dbReference>
<keyword evidence="1" id="KW-0472">Membrane</keyword>
<keyword evidence="4" id="KW-1185">Reference proteome</keyword>
<feature type="transmembrane region" description="Helical" evidence="1">
    <location>
        <begin position="128"/>
        <end position="152"/>
    </location>
</feature>
<accession>A0A919RGM0</accession>
<evidence type="ECO:0000256" key="1">
    <source>
        <dbReference type="SAM" id="Phobius"/>
    </source>
</evidence>
<dbReference type="Pfam" id="PF10067">
    <property type="entry name" value="DUF2306"/>
    <property type="match status" value="1"/>
</dbReference>
<keyword evidence="1" id="KW-0812">Transmembrane</keyword>
<dbReference type="Proteomes" id="UP000606172">
    <property type="component" value="Unassembled WGS sequence"/>
</dbReference>
<dbReference type="AlphaFoldDB" id="A0A919RGM0"/>
<keyword evidence="2" id="KW-0732">Signal</keyword>
<feature type="transmembrane region" description="Helical" evidence="1">
    <location>
        <begin position="63"/>
        <end position="84"/>
    </location>
</feature>
<feature type="transmembrane region" description="Helical" evidence="1">
    <location>
        <begin position="96"/>
        <end position="116"/>
    </location>
</feature>
<comment type="caution">
    <text evidence="3">The sequence shown here is derived from an EMBL/GenBank/DDBJ whole genome shotgun (WGS) entry which is preliminary data.</text>
</comment>
<evidence type="ECO:0000256" key="2">
    <source>
        <dbReference type="SAM" id="SignalP"/>
    </source>
</evidence>
<gene>
    <name evidence="3" type="ORF">Ssi02_18170</name>
</gene>